<accession>B6GD48</accession>
<dbReference type="EMBL" id="ABXJ01000119">
    <property type="protein sequence ID" value="EEA89797.1"/>
    <property type="molecule type" value="Genomic_DNA"/>
</dbReference>
<evidence type="ECO:0000313" key="2">
    <source>
        <dbReference type="Proteomes" id="UP000003560"/>
    </source>
</evidence>
<proteinExistence type="predicted"/>
<gene>
    <name evidence="1" type="ORF">COLSTE_02025</name>
</gene>
<sequence>MVFTCASRRNLHRSPALPRDFSVPPAYHDDGEYGEFMNLKRLPLSTSNEGLSLI</sequence>
<protein>
    <submittedName>
        <fullName evidence="1">Uncharacterized protein</fullName>
    </submittedName>
</protein>
<dbReference type="Proteomes" id="UP000003560">
    <property type="component" value="Unassembled WGS sequence"/>
</dbReference>
<comment type="caution">
    <text evidence="1">The sequence shown here is derived from an EMBL/GenBank/DDBJ whole genome shotgun (WGS) entry which is preliminary data.</text>
</comment>
<keyword evidence="2" id="KW-1185">Reference proteome</keyword>
<reference evidence="1 2" key="2">
    <citation type="submission" date="2008-10" db="EMBL/GenBank/DDBJ databases">
        <authorList>
            <person name="Fulton L."/>
            <person name="Clifton S."/>
            <person name="Fulton B."/>
            <person name="Xu J."/>
            <person name="Minx P."/>
            <person name="Pepin K.H."/>
            <person name="Johnson M."/>
            <person name="Thiruvilangam P."/>
            <person name="Bhonagiri V."/>
            <person name="Nash W.E."/>
            <person name="Mardis E.R."/>
            <person name="Wilson R.K."/>
        </authorList>
    </citation>
    <scope>NUCLEOTIDE SEQUENCE [LARGE SCALE GENOMIC DNA]</scope>
    <source>
        <strain evidence="1 2">DSM 13279</strain>
    </source>
</reference>
<reference evidence="1 2" key="1">
    <citation type="submission" date="2008-10" db="EMBL/GenBank/DDBJ databases">
        <title>Draft genome sequence of Collinsella stercoris (DSM 13279).</title>
        <authorList>
            <person name="Sudarsanam P."/>
            <person name="Ley R."/>
            <person name="Guruge J."/>
            <person name="Turnbaugh P.J."/>
            <person name="Mahowald M."/>
            <person name="Liep D."/>
            <person name="Gordon J."/>
        </authorList>
    </citation>
    <scope>NUCLEOTIDE SEQUENCE [LARGE SCALE GENOMIC DNA]</scope>
    <source>
        <strain evidence="1 2">DSM 13279</strain>
    </source>
</reference>
<name>B6GD48_9ACTN</name>
<evidence type="ECO:0000313" key="1">
    <source>
        <dbReference type="EMBL" id="EEA89797.1"/>
    </source>
</evidence>
<organism evidence="1 2">
    <name type="scientific">Collinsella stercoris DSM 13279</name>
    <dbReference type="NCBI Taxonomy" id="445975"/>
    <lineage>
        <taxon>Bacteria</taxon>
        <taxon>Bacillati</taxon>
        <taxon>Actinomycetota</taxon>
        <taxon>Coriobacteriia</taxon>
        <taxon>Coriobacteriales</taxon>
        <taxon>Coriobacteriaceae</taxon>
        <taxon>Collinsella</taxon>
    </lineage>
</organism>
<dbReference type="AlphaFoldDB" id="B6GD48"/>
<dbReference type="HOGENOM" id="CLU_3042339_0_0_11"/>